<dbReference type="FunFam" id="3.30.200.20:FF:000053">
    <property type="entry name" value="Tyrosine-protein kinase"/>
    <property type="match status" value="1"/>
</dbReference>
<evidence type="ECO:0000256" key="9">
    <source>
        <dbReference type="ARBA" id="ARBA00051245"/>
    </source>
</evidence>
<dbReference type="FunFam" id="1.10.510.10:FF:000554">
    <property type="entry name" value="Predicted protein"/>
    <property type="match status" value="1"/>
</dbReference>
<dbReference type="Pfam" id="PF07714">
    <property type="entry name" value="PK_Tyr_Ser-Thr"/>
    <property type="match status" value="1"/>
</dbReference>
<dbReference type="PROSITE" id="PS50011">
    <property type="entry name" value="PROTEIN_KINASE_DOM"/>
    <property type="match status" value="1"/>
</dbReference>
<evidence type="ECO:0000313" key="16">
    <source>
        <dbReference type="Proteomes" id="UP001381693"/>
    </source>
</evidence>
<proteinExistence type="predicted"/>
<evidence type="ECO:0000256" key="7">
    <source>
        <dbReference type="ARBA" id="ARBA00022999"/>
    </source>
</evidence>
<dbReference type="InterPro" id="IPR001245">
    <property type="entry name" value="Ser-Thr/Tyr_kinase_cat_dom"/>
</dbReference>
<dbReference type="EC" id="2.7.10.2" evidence="1"/>
<comment type="catalytic activity">
    <reaction evidence="9">
        <text>L-tyrosyl-[protein] + ATP = O-phospho-L-tyrosyl-[protein] + ADP + H(+)</text>
        <dbReference type="Rhea" id="RHEA:10596"/>
        <dbReference type="Rhea" id="RHEA-COMP:10136"/>
        <dbReference type="Rhea" id="RHEA-COMP:20101"/>
        <dbReference type="ChEBI" id="CHEBI:15378"/>
        <dbReference type="ChEBI" id="CHEBI:30616"/>
        <dbReference type="ChEBI" id="CHEBI:46858"/>
        <dbReference type="ChEBI" id="CHEBI:61978"/>
        <dbReference type="ChEBI" id="CHEBI:456216"/>
        <dbReference type="EC" id="2.7.10.2"/>
    </reaction>
</comment>
<keyword evidence="3" id="KW-0808">Transferase</keyword>
<feature type="domain" description="SH3" evidence="13">
    <location>
        <begin position="62"/>
        <end position="123"/>
    </location>
</feature>
<dbReference type="GO" id="GO:0002009">
    <property type="term" value="P:morphogenesis of an epithelium"/>
    <property type="evidence" value="ECO:0007669"/>
    <property type="project" value="UniProtKB-ARBA"/>
</dbReference>
<dbReference type="PROSITE" id="PS00109">
    <property type="entry name" value="PROTEIN_KINASE_TYR"/>
    <property type="match status" value="1"/>
</dbReference>
<keyword evidence="2 10" id="KW-0728">SH3 domain</keyword>
<evidence type="ECO:0000256" key="2">
    <source>
        <dbReference type="ARBA" id="ARBA00022443"/>
    </source>
</evidence>
<accession>A0AAN8X360</accession>
<feature type="domain" description="Protein kinase" evidence="14">
    <location>
        <begin position="165"/>
        <end position="416"/>
    </location>
</feature>
<dbReference type="PROSITE" id="PS50002">
    <property type="entry name" value="SH3"/>
    <property type="match status" value="1"/>
</dbReference>
<evidence type="ECO:0000313" key="15">
    <source>
        <dbReference type="EMBL" id="KAK7077115.1"/>
    </source>
</evidence>
<dbReference type="AlphaFoldDB" id="A0AAN8X360"/>
<dbReference type="PRINTS" id="PR00109">
    <property type="entry name" value="TYRKINASE"/>
</dbReference>
<dbReference type="PROSITE" id="PS00107">
    <property type="entry name" value="PROTEIN_KINASE_ATP"/>
    <property type="match status" value="1"/>
</dbReference>
<feature type="region of interest" description="Disordered" evidence="12">
    <location>
        <begin position="1"/>
        <end position="54"/>
    </location>
</feature>
<dbReference type="InterPro" id="IPR008266">
    <property type="entry name" value="Tyr_kinase_AS"/>
</dbReference>
<evidence type="ECO:0000256" key="3">
    <source>
        <dbReference type="ARBA" id="ARBA00022679"/>
    </source>
</evidence>
<evidence type="ECO:0000256" key="1">
    <source>
        <dbReference type="ARBA" id="ARBA00011903"/>
    </source>
</evidence>
<dbReference type="InterPro" id="IPR011009">
    <property type="entry name" value="Kinase-like_dom_sf"/>
</dbReference>
<dbReference type="PRINTS" id="PR00452">
    <property type="entry name" value="SH3DOMAIN"/>
</dbReference>
<keyword evidence="4 11" id="KW-0547">Nucleotide-binding</keyword>
<dbReference type="Proteomes" id="UP001381693">
    <property type="component" value="Unassembled WGS sequence"/>
</dbReference>
<evidence type="ECO:0000256" key="8">
    <source>
        <dbReference type="ARBA" id="ARBA00023137"/>
    </source>
</evidence>
<gene>
    <name evidence="15" type="ORF">SK128_010594</name>
</gene>
<keyword evidence="5" id="KW-0418">Kinase</keyword>
<dbReference type="SUPFAM" id="SSF56112">
    <property type="entry name" value="Protein kinase-like (PK-like)"/>
    <property type="match status" value="1"/>
</dbReference>
<evidence type="ECO:0000256" key="11">
    <source>
        <dbReference type="PROSITE-ProRule" id="PRU10141"/>
    </source>
</evidence>
<sequence>MGPLHAKFANRGRRKSTSVSTGVVAEETWSIPRDRAPTAPSQTRHYEPPAATPETWPCKPSVANPIVKAMFDFVPRSSAEVAFSKGDRLEILLKCGEDWWRAYHLGTKETGYIPKSYVASASSLESQEVADLHIAAQIQYPARRTEPVINDLTPDSGWEISPHTLQLGHQLGEGSFGEVWYGTWNNVVPVAIKRLRSGSMTREQFLDEAAIMKTLRHKHILALHAVCSLQEPILIVTEYMPYGALLDVLRGATYPMTSKIYMATQVADGMLYLEGKQLIHRDLAARNVLVGESLICKISDFGLARLLQSDEYDITSDQRFPVKWTAPEAFLKNCFSIKSDVWSFGILMMEIVTDGAIPYPGMTKRQVMDEVPYGYRMKKPPNCPEPFYEIAFSCWTHNMDDRPSFDHIYDALYNFSVYSERSYDVQ</sequence>
<protein>
    <recommendedName>
        <fullName evidence="1">non-specific protein-tyrosine kinase</fullName>
        <ecNumber evidence="1">2.7.10.2</ecNumber>
    </recommendedName>
</protein>
<dbReference type="InterPro" id="IPR050198">
    <property type="entry name" value="Non-receptor_tyrosine_kinases"/>
</dbReference>
<feature type="binding site" evidence="11">
    <location>
        <position position="193"/>
    </location>
    <ligand>
        <name>ATP</name>
        <dbReference type="ChEBI" id="CHEBI:30616"/>
    </ligand>
</feature>
<keyword evidence="6 11" id="KW-0067">ATP-binding</keyword>
<evidence type="ECO:0000259" key="13">
    <source>
        <dbReference type="PROSITE" id="PS50002"/>
    </source>
</evidence>
<dbReference type="SUPFAM" id="SSF50044">
    <property type="entry name" value="SH3-domain"/>
    <property type="match status" value="1"/>
</dbReference>
<dbReference type="SMART" id="SM00219">
    <property type="entry name" value="TyrKc"/>
    <property type="match status" value="1"/>
</dbReference>
<evidence type="ECO:0000256" key="4">
    <source>
        <dbReference type="ARBA" id="ARBA00022741"/>
    </source>
</evidence>
<evidence type="ECO:0000256" key="5">
    <source>
        <dbReference type="ARBA" id="ARBA00022777"/>
    </source>
</evidence>
<dbReference type="SMART" id="SM00326">
    <property type="entry name" value="SH3"/>
    <property type="match status" value="1"/>
</dbReference>
<organism evidence="15 16">
    <name type="scientific">Halocaridina rubra</name>
    <name type="common">Hawaiian red shrimp</name>
    <dbReference type="NCBI Taxonomy" id="373956"/>
    <lineage>
        <taxon>Eukaryota</taxon>
        <taxon>Metazoa</taxon>
        <taxon>Ecdysozoa</taxon>
        <taxon>Arthropoda</taxon>
        <taxon>Crustacea</taxon>
        <taxon>Multicrustacea</taxon>
        <taxon>Malacostraca</taxon>
        <taxon>Eumalacostraca</taxon>
        <taxon>Eucarida</taxon>
        <taxon>Decapoda</taxon>
        <taxon>Pleocyemata</taxon>
        <taxon>Caridea</taxon>
        <taxon>Atyoidea</taxon>
        <taxon>Atyidae</taxon>
        <taxon>Halocaridina</taxon>
    </lineage>
</organism>
<comment type="caution">
    <text evidence="15">The sequence shown here is derived from an EMBL/GenBank/DDBJ whole genome shotgun (WGS) entry which is preliminary data.</text>
</comment>
<dbReference type="EMBL" id="JAXCGZ010009469">
    <property type="protein sequence ID" value="KAK7077115.1"/>
    <property type="molecule type" value="Genomic_DNA"/>
</dbReference>
<dbReference type="InterPro" id="IPR000719">
    <property type="entry name" value="Prot_kinase_dom"/>
</dbReference>
<dbReference type="Gene3D" id="2.30.30.40">
    <property type="entry name" value="SH3 Domains"/>
    <property type="match status" value="1"/>
</dbReference>
<keyword evidence="16" id="KW-1185">Reference proteome</keyword>
<evidence type="ECO:0000256" key="6">
    <source>
        <dbReference type="ARBA" id="ARBA00022840"/>
    </source>
</evidence>
<dbReference type="GO" id="GO:0007435">
    <property type="term" value="P:salivary gland morphogenesis"/>
    <property type="evidence" value="ECO:0007669"/>
    <property type="project" value="UniProtKB-ARBA"/>
</dbReference>
<dbReference type="GO" id="GO:0005524">
    <property type="term" value="F:ATP binding"/>
    <property type="evidence" value="ECO:0007669"/>
    <property type="project" value="UniProtKB-UniRule"/>
</dbReference>
<dbReference type="Gene3D" id="1.10.510.10">
    <property type="entry name" value="Transferase(Phosphotransferase) domain 1"/>
    <property type="match status" value="1"/>
</dbReference>
<dbReference type="InterPro" id="IPR036028">
    <property type="entry name" value="SH3-like_dom_sf"/>
</dbReference>
<dbReference type="Pfam" id="PF00018">
    <property type="entry name" value="SH3_1"/>
    <property type="match status" value="1"/>
</dbReference>
<keyword evidence="8" id="KW-0829">Tyrosine-protein kinase</keyword>
<dbReference type="InterPro" id="IPR020635">
    <property type="entry name" value="Tyr_kinase_cat_dom"/>
</dbReference>
<name>A0AAN8X360_HALRR</name>
<evidence type="ECO:0000256" key="10">
    <source>
        <dbReference type="PROSITE-ProRule" id="PRU00192"/>
    </source>
</evidence>
<dbReference type="GO" id="GO:0004715">
    <property type="term" value="F:non-membrane spanning protein tyrosine kinase activity"/>
    <property type="evidence" value="ECO:0007669"/>
    <property type="project" value="UniProtKB-EC"/>
</dbReference>
<dbReference type="InterPro" id="IPR001452">
    <property type="entry name" value="SH3_domain"/>
</dbReference>
<evidence type="ECO:0000259" key="14">
    <source>
        <dbReference type="PROSITE" id="PS50011"/>
    </source>
</evidence>
<dbReference type="InterPro" id="IPR017441">
    <property type="entry name" value="Protein_kinase_ATP_BS"/>
</dbReference>
<keyword evidence="7" id="KW-0727">SH2 domain</keyword>
<reference evidence="15 16" key="1">
    <citation type="submission" date="2023-11" db="EMBL/GenBank/DDBJ databases">
        <title>Halocaridina rubra genome assembly.</title>
        <authorList>
            <person name="Smith C."/>
        </authorList>
    </citation>
    <scope>NUCLEOTIDE SEQUENCE [LARGE SCALE GENOMIC DNA]</scope>
    <source>
        <strain evidence="15">EP-1</strain>
        <tissue evidence="15">Whole</tissue>
    </source>
</reference>
<dbReference type="PANTHER" id="PTHR24418">
    <property type="entry name" value="TYROSINE-PROTEIN KINASE"/>
    <property type="match status" value="1"/>
</dbReference>
<evidence type="ECO:0000256" key="12">
    <source>
        <dbReference type="SAM" id="MobiDB-lite"/>
    </source>
</evidence>
<dbReference type="GO" id="GO:0030036">
    <property type="term" value="P:actin cytoskeleton organization"/>
    <property type="evidence" value="ECO:0007669"/>
    <property type="project" value="UniProtKB-ARBA"/>
</dbReference>